<accession>A0A382REE8</accession>
<dbReference type="EMBL" id="UINC01120854">
    <property type="protein sequence ID" value="SVC95602.1"/>
    <property type="molecule type" value="Genomic_DNA"/>
</dbReference>
<gene>
    <name evidence="1" type="ORF">METZ01_LOCUS348456</name>
</gene>
<reference evidence="1" key="1">
    <citation type="submission" date="2018-05" db="EMBL/GenBank/DDBJ databases">
        <authorList>
            <person name="Lanie J.A."/>
            <person name="Ng W.-L."/>
            <person name="Kazmierczak K.M."/>
            <person name="Andrzejewski T.M."/>
            <person name="Davidsen T.M."/>
            <person name="Wayne K.J."/>
            <person name="Tettelin H."/>
            <person name="Glass J.I."/>
            <person name="Rusch D."/>
            <person name="Podicherti R."/>
            <person name="Tsui H.-C.T."/>
            <person name="Winkler M.E."/>
        </authorList>
    </citation>
    <scope>NUCLEOTIDE SEQUENCE</scope>
</reference>
<organism evidence="1">
    <name type="scientific">marine metagenome</name>
    <dbReference type="NCBI Taxonomy" id="408172"/>
    <lineage>
        <taxon>unclassified sequences</taxon>
        <taxon>metagenomes</taxon>
        <taxon>ecological metagenomes</taxon>
    </lineage>
</organism>
<proteinExistence type="predicted"/>
<protein>
    <submittedName>
        <fullName evidence="1">Uncharacterized protein</fullName>
    </submittedName>
</protein>
<sequence>MKNLPAWFFLVFFLIVVSHLPSTEPLQAQPNTDNMFIPEDTDSFDPGLRVGEDFPTIRALYRGREVTQIDQFVGTKGAVFFANRSADW</sequence>
<dbReference type="AlphaFoldDB" id="A0A382REE8"/>
<evidence type="ECO:0000313" key="1">
    <source>
        <dbReference type="EMBL" id="SVC95602.1"/>
    </source>
</evidence>
<name>A0A382REE8_9ZZZZ</name>